<name>A0AAD6RTJ2_9ROSI</name>
<accession>A0AAD6RTJ2</accession>
<gene>
    <name evidence="2" type="ORF">NC653_004174</name>
</gene>
<keyword evidence="3" id="KW-1185">Reference proteome</keyword>
<evidence type="ECO:0000313" key="3">
    <source>
        <dbReference type="Proteomes" id="UP001164929"/>
    </source>
</evidence>
<dbReference type="Proteomes" id="UP001164929">
    <property type="component" value="Chromosome 1"/>
</dbReference>
<protein>
    <submittedName>
        <fullName evidence="2">Uncharacterized protein</fullName>
    </submittedName>
</protein>
<proteinExistence type="predicted"/>
<dbReference type="AlphaFoldDB" id="A0AAD6RTJ2"/>
<feature type="region of interest" description="Disordered" evidence="1">
    <location>
        <begin position="56"/>
        <end position="81"/>
    </location>
</feature>
<reference evidence="2 3" key="1">
    <citation type="journal article" date="2023" name="Mol. Ecol. Resour.">
        <title>Chromosome-level genome assembly of a triploid poplar Populus alba 'Berolinensis'.</title>
        <authorList>
            <person name="Chen S."/>
            <person name="Yu Y."/>
            <person name="Wang X."/>
            <person name="Wang S."/>
            <person name="Zhang T."/>
            <person name="Zhou Y."/>
            <person name="He R."/>
            <person name="Meng N."/>
            <person name="Wang Y."/>
            <person name="Liu W."/>
            <person name="Liu Z."/>
            <person name="Liu J."/>
            <person name="Guo Q."/>
            <person name="Huang H."/>
            <person name="Sederoff R.R."/>
            <person name="Wang G."/>
            <person name="Qu G."/>
            <person name="Chen S."/>
        </authorList>
    </citation>
    <scope>NUCLEOTIDE SEQUENCE [LARGE SCALE GENOMIC DNA]</scope>
    <source>
        <strain evidence="2">SC-2020</strain>
    </source>
</reference>
<sequence>MESKSKRSVAKSTLGGETAGAASATFFAASVASAIASASSLLELPNQQISSFDKAEGAATMVANDDEDEDDVYDSRHAGSA</sequence>
<dbReference type="EMBL" id="JAQIZT010000001">
    <property type="protein sequence ID" value="KAJ7014789.1"/>
    <property type="molecule type" value="Genomic_DNA"/>
</dbReference>
<comment type="caution">
    <text evidence="2">The sequence shown here is derived from an EMBL/GenBank/DDBJ whole genome shotgun (WGS) entry which is preliminary data.</text>
</comment>
<evidence type="ECO:0000256" key="1">
    <source>
        <dbReference type="SAM" id="MobiDB-lite"/>
    </source>
</evidence>
<evidence type="ECO:0000313" key="2">
    <source>
        <dbReference type="EMBL" id="KAJ7014789.1"/>
    </source>
</evidence>
<organism evidence="2 3">
    <name type="scientific">Populus alba x Populus x berolinensis</name>
    <dbReference type="NCBI Taxonomy" id="444605"/>
    <lineage>
        <taxon>Eukaryota</taxon>
        <taxon>Viridiplantae</taxon>
        <taxon>Streptophyta</taxon>
        <taxon>Embryophyta</taxon>
        <taxon>Tracheophyta</taxon>
        <taxon>Spermatophyta</taxon>
        <taxon>Magnoliopsida</taxon>
        <taxon>eudicotyledons</taxon>
        <taxon>Gunneridae</taxon>
        <taxon>Pentapetalae</taxon>
        <taxon>rosids</taxon>
        <taxon>fabids</taxon>
        <taxon>Malpighiales</taxon>
        <taxon>Salicaceae</taxon>
        <taxon>Saliceae</taxon>
        <taxon>Populus</taxon>
    </lineage>
</organism>